<feature type="region of interest" description="Disordered" evidence="2">
    <location>
        <begin position="171"/>
        <end position="207"/>
    </location>
</feature>
<comment type="caution">
    <text evidence="3">The sequence shown here is derived from an EMBL/GenBank/DDBJ whole genome shotgun (WGS) entry which is preliminary data.</text>
</comment>
<evidence type="ECO:0000313" key="3">
    <source>
        <dbReference type="EMBL" id="KAF4145376.1"/>
    </source>
</evidence>
<dbReference type="AlphaFoldDB" id="A0A8S9UWC6"/>
<dbReference type="Pfam" id="PF02458">
    <property type="entry name" value="Transferase"/>
    <property type="match status" value="1"/>
</dbReference>
<dbReference type="Gene3D" id="3.30.559.10">
    <property type="entry name" value="Chloramphenicol acetyltransferase-like domain"/>
    <property type="match status" value="1"/>
</dbReference>
<evidence type="ECO:0000256" key="2">
    <source>
        <dbReference type="SAM" id="MobiDB-lite"/>
    </source>
</evidence>
<keyword evidence="1 3" id="KW-0808">Transferase</keyword>
<evidence type="ECO:0000256" key="1">
    <source>
        <dbReference type="ARBA" id="ARBA00022679"/>
    </source>
</evidence>
<dbReference type="EMBL" id="JAACNO010000735">
    <property type="protein sequence ID" value="KAF4145376.1"/>
    <property type="molecule type" value="Genomic_DNA"/>
</dbReference>
<dbReference type="GO" id="GO:0016747">
    <property type="term" value="F:acyltransferase activity, transferring groups other than amino-acyl groups"/>
    <property type="evidence" value="ECO:0007669"/>
    <property type="project" value="TreeGrafter"/>
</dbReference>
<accession>A0A8S9UWC6</accession>
<dbReference type="InterPro" id="IPR050317">
    <property type="entry name" value="Plant_Fungal_Acyltransferase"/>
</dbReference>
<reference evidence="3" key="1">
    <citation type="submission" date="2020-03" db="EMBL/GenBank/DDBJ databases">
        <title>Hybrid Assembly of Korean Phytophthora infestans isolates.</title>
        <authorList>
            <person name="Prokchorchik M."/>
            <person name="Lee Y."/>
            <person name="Seo J."/>
            <person name="Cho J.-H."/>
            <person name="Park Y.-E."/>
            <person name="Jang D.-C."/>
            <person name="Im J.-S."/>
            <person name="Choi J.-G."/>
            <person name="Park H.-J."/>
            <person name="Lee G.-B."/>
            <person name="Lee Y.-G."/>
            <person name="Hong S.-Y."/>
            <person name="Cho K."/>
            <person name="Sohn K.H."/>
        </authorList>
    </citation>
    <scope>NUCLEOTIDE SEQUENCE</scope>
    <source>
        <strain evidence="3">KR_2_A2</strain>
    </source>
</reference>
<proteinExistence type="predicted"/>
<gene>
    <name evidence="3" type="ORF">GN958_ATG05406</name>
</gene>
<dbReference type="Proteomes" id="UP000704712">
    <property type="component" value="Unassembled WGS sequence"/>
</dbReference>
<evidence type="ECO:0000313" key="4">
    <source>
        <dbReference type="Proteomes" id="UP000704712"/>
    </source>
</evidence>
<organism evidence="3 4">
    <name type="scientific">Phytophthora infestans</name>
    <name type="common">Potato late blight agent</name>
    <name type="synonym">Botrytis infestans</name>
    <dbReference type="NCBI Taxonomy" id="4787"/>
    <lineage>
        <taxon>Eukaryota</taxon>
        <taxon>Sar</taxon>
        <taxon>Stramenopiles</taxon>
        <taxon>Oomycota</taxon>
        <taxon>Peronosporomycetes</taxon>
        <taxon>Peronosporales</taxon>
        <taxon>Peronosporaceae</taxon>
        <taxon>Phytophthora</taxon>
    </lineage>
</organism>
<sequence>MDAVMTNIGVTILYIYEATDAHRYNLKKLRASFVETLNQDYPILLGELHVDHVRSGMLYVKLDPNKSASAVPFLTDPACPQTTEQALDSLSYDFMPPPREGRHQLIAAKASILSDGALVIGLNFAHGVLDGEAAFTFVKVWAQRYRRLAGGPSNEIEAPIKLNHDRHLLSGHGNGVSAPHPELRVATPSDLSTQHESAKTKPMFGPIPVPVSDPAPTAQRTFHLTSDKLGRLKKLAGGARA</sequence>
<dbReference type="PANTHER" id="PTHR31642">
    <property type="entry name" value="TRICHOTHECENE 3-O-ACETYLTRANSFERASE"/>
    <property type="match status" value="1"/>
</dbReference>
<dbReference type="PANTHER" id="PTHR31642:SF310">
    <property type="entry name" value="FATTY ALCOHOL:CAFFEOYL-COA ACYLTRANSFERASE"/>
    <property type="match status" value="1"/>
</dbReference>
<name>A0A8S9UWC6_PHYIN</name>
<protein>
    <submittedName>
        <fullName evidence="3">Transferase family</fullName>
    </submittedName>
</protein>
<dbReference type="InterPro" id="IPR023213">
    <property type="entry name" value="CAT-like_dom_sf"/>
</dbReference>